<dbReference type="EMBL" id="JAUUTY010000006">
    <property type="protein sequence ID" value="KAK1615347.1"/>
    <property type="molecule type" value="Genomic_DNA"/>
</dbReference>
<name>A0AAD8VPN3_LOLMU</name>
<sequence length="326" mass="35543">MFPQPTSNHRSMSMSPRCRPRQAKSLWTNSWPRARRTRPRPRCRPSQAPPAKRFRTEPLAASSSLRAEAWGQTSTPPPRPPSVPATSLPPLREAQQDRARGPYTARSPRGEDLASPPETQDTGAKTWAEKNSRRTFVFSVLERRKEEDFLQDRVGNFHAATSTPTPPPETSVLRHRGANASTNPRTSRDCAQAAACDPQDHRLPQAGGQHGDARKALFEELLWEHGILRGAHKCQAIPEASIEALKAQVAALQGRAEEAAKALKGAGAAHKAAAEEATRAGKQPRAGRAVEGGMRLFPDSQAHAMKKVAEHRAQQAAKFGCTLGSL</sequence>
<evidence type="ECO:0000256" key="1">
    <source>
        <dbReference type="SAM" id="MobiDB-lite"/>
    </source>
</evidence>
<evidence type="ECO:0000313" key="3">
    <source>
        <dbReference type="Proteomes" id="UP001231189"/>
    </source>
</evidence>
<keyword evidence="3" id="KW-1185">Reference proteome</keyword>
<protein>
    <submittedName>
        <fullName evidence="2">Uncharacterized protein</fullName>
    </submittedName>
</protein>
<dbReference type="Proteomes" id="UP001231189">
    <property type="component" value="Unassembled WGS sequence"/>
</dbReference>
<feature type="compositionally biased region" description="Basic residues" evidence="1">
    <location>
        <begin position="33"/>
        <end position="43"/>
    </location>
</feature>
<comment type="caution">
    <text evidence="2">The sequence shown here is derived from an EMBL/GenBank/DDBJ whole genome shotgun (WGS) entry which is preliminary data.</text>
</comment>
<feature type="region of interest" description="Disordered" evidence="1">
    <location>
        <begin position="1"/>
        <end position="127"/>
    </location>
</feature>
<evidence type="ECO:0000313" key="2">
    <source>
        <dbReference type="EMBL" id="KAK1615347.1"/>
    </source>
</evidence>
<feature type="region of interest" description="Disordered" evidence="1">
    <location>
        <begin position="157"/>
        <end position="187"/>
    </location>
</feature>
<organism evidence="2 3">
    <name type="scientific">Lolium multiflorum</name>
    <name type="common">Italian ryegrass</name>
    <name type="synonym">Lolium perenne subsp. multiflorum</name>
    <dbReference type="NCBI Taxonomy" id="4521"/>
    <lineage>
        <taxon>Eukaryota</taxon>
        <taxon>Viridiplantae</taxon>
        <taxon>Streptophyta</taxon>
        <taxon>Embryophyta</taxon>
        <taxon>Tracheophyta</taxon>
        <taxon>Spermatophyta</taxon>
        <taxon>Magnoliopsida</taxon>
        <taxon>Liliopsida</taxon>
        <taxon>Poales</taxon>
        <taxon>Poaceae</taxon>
        <taxon>BOP clade</taxon>
        <taxon>Pooideae</taxon>
        <taxon>Poodae</taxon>
        <taxon>Poeae</taxon>
        <taxon>Poeae Chloroplast Group 2 (Poeae type)</taxon>
        <taxon>Loliodinae</taxon>
        <taxon>Loliinae</taxon>
        <taxon>Lolium</taxon>
    </lineage>
</organism>
<reference evidence="2" key="1">
    <citation type="submission" date="2023-07" db="EMBL/GenBank/DDBJ databases">
        <title>A chromosome-level genome assembly of Lolium multiflorum.</title>
        <authorList>
            <person name="Chen Y."/>
            <person name="Copetti D."/>
            <person name="Kolliker R."/>
            <person name="Studer B."/>
        </authorList>
    </citation>
    <scope>NUCLEOTIDE SEQUENCE</scope>
    <source>
        <strain evidence="2">02402/16</strain>
        <tissue evidence="2">Leaf</tissue>
    </source>
</reference>
<proteinExistence type="predicted"/>
<gene>
    <name evidence="2" type="ORF">QYE76_020864</name>
</gene>
<dbReference type="AlphaFoldDB" id="A0AAD8VPN3"/>
<accession>A0AAD8VPN3</accession>